<organism evidence="1 2">
    <name type="scientific">Opisthorchis felineus</name>
    <dbReference type="NCBI Taxonomy" id="147828"/>
    <lineage>
        <taxon>Eukaryota</taxon>
        <taxon>Metazoa</taxon>
        <taxon>Spiralia</taxon>
        <taxon>Lophotrochozoa</taxon>
        <taxon>Platyhelminthes</taxon>
        <taxon>Trematoda</taxon>
        <taxon>Digenea</taxon>
        <taxon>Opisthorchiida</taxon>
        <taxon>Opisthorchiata</taxon>
        <taxon>Opisthorchiidae</taxon>
        <taxon>Opisthorchis</taxon>
    </lineage>
</organism>
<dbReference type="EMBL" id="SJOL01005387">
    <property type="protein sequence ID" value="TGZ70415.1"/>
    <property type="molecule type" value="Genomic_DNA"/>
</dbReference>
<dbReference type="AlphaFoldDB" id="A0A4S2M2D0"/>
<comment type="caution">
    <text evidence="1">The sequence shown here is derived from an EMBL/GenBank/DDBJ whole genome shotgun (WGS) entry which is preliminary data.</text>
</comment>
<gene>
    <name evidence="1" type="ORF">CRM22_003211</name>
</gene>
<proteinExistence type="predicted"/>
<dbReference type="Proteomes" id="UP000308267">
    <property type="component" value="Unassembled WGS sequence"/>
</dbReference>
<keyword evidence="2" id="KW-1185">Reference proteome</keyword>
<reference evidence="1 2" key="1">
    <citation type="journal article" date="2019" name="BMC Genomics">
        <title>New insights from Opisthorchis felineus genome: update on genomics of the epidemiologically important liver flukes.</title>
        <authorList>
            <person name="Ershov N.I."/>
            <person name="Mordvinov V.A."/>
            <person name="Prokhortchouk E.B."/>
            <person name="Pakharukova M.Y."/>
            <person name="Gunbin K.V."/>
            <person name="Ustyantsev K."/>
            <person name="Genaev M.A."/>
            <person name="Blinov A.G."/>
            <person name="Mazur A."/>
            <person name="Boulygina E."/>
            <person name="Tsygankova S."/>
            <person name="Khrameeva E."/>
            <person name="Chekanov N."/>
            <person name="Fan G."/>
            <person name="Xiao A."/>
            <person name="Zhang H."/>
            <person name="Xu X."/>
            <person name="Yang H."/>
            <person name="Solovyev V."/>
            <person name="Lee S.M."/>
            <person name="Liu X."/>
            <person name="Afonnikov D.A."/>
            <person name="Skryabin K.G."/>
        </authorList>
    </citation>
    <scope>NUCLEOTIDE SEQUENCE [LARGE SCALE GENOMIC DNA]</scope>
    <source>
        <strain evidence="1">AK-0245</strain>
        <tissue evidence="1">Whole organism</tissue>
    </source>
</reference>
<accession>A0A4S2M2D0</accession>
<protein>
    <submittedName>
        <fullName evidence="1">Uncharacterized protein</fullName>
    </submittedName>
</protein>
<sequence>SFVNSVNSNFIACTGYRAPDCWHLVGKRSYVCLFRKCHFLEHRSCTSNCGFCLPL</sequence>
<evidence type="ECO:0000313" key="1">
    <source>
        <dbReference type="EMBL" id="TGZ70415.1"/>
    </source>
</evidence>
<evidence type="ECO:0000313" key="2">
    <source>
        <dbReference type="Proteomes" id="UP000308267"/>
    </source>
</evidence>
<name>A0A4S2M2D0_OPIFE</name>
<feature type="non-terminal residue" evidence="1">
    <location>
        <position position="1"/>
    </location>
</feature>